<evidence type="ECO:0000313" key="2">
    <source>
        <dbReference type="EMBL" id="KAF3560495.1"/>
    </source>
</evidence>
<feature type="region of interest" description="Disordered" evidence="1">
    <location>
        <begin position="1"/>
        <end position="49"/>
    </location>
</feature>
<reference evidence="2" key="1">
    <citation type="submission" date="2019-12" db="EMBL/GenBank/DDBJ databases">
        <title>Genome sequencing and annotation of Brassica cretica.</title>
        <authorList>
            <person name="Studholme D.J."/>
            <person name="Sarris P."/>
        </authorList>
    </citation>
    <scope>NUCLEOTIDE SEQUENCE</scope>
    <source>
        <strain evidence="2">PFS-109/04</strain>
        <tissue evidence="2">Leaf</tissue>
    </source>
</reference>
<sequence>MSLALTQGATRINNSHQHARGKRDSRRGDESSNDVQKTLRVAHPSGGREQLERFIERRLQRRKSNEYEQINIRG</sequence>
<evidence type="ECO:0000256" key="1">
    <source>
        <dbReference type="SAM" id="MobiDB-lite"/>
    </source>
</evidence>
<dbReference type="AlphaFoldDB" id="A0A8S9RA34"/>
<evidence type="ECO:0000313" key="3">
    <source>
        <dbReference type="Proteomes" id="UP000712600"/>
    </source>
</evidence>
<protein>
    <submittedName>
        <fullName evidence="2">Uncharacterized protein</fullName>
    </submittedName>
</protein>
<dbReference type="Proteomes" id="UP000712600">
    <property type="component" value="Unassembled WGS sequence"/>
</dbReference>
<dbReference type="EMBL" id="QGKX02000996">
    <property type="protein sequence ID" value="KAF3560495.1"/>
    <property type="molecule type" value="Genomic_DNA"/>
</dbReference>
<feature type="compositionally biased region" description="Polar residues" evidence="1">
    <location>
        <begin position="1"/>
        <end position="16"/>
    </location>
</feature>
<comment type="caution">
    <text evidence="2">The sequence shown here is derived from an EMBL/GenBank/DDBJ whole genome shotgun (WGS) entry which is preliminary data.</text>
</comment>
<gene>
    <name evidence="2" type="ORF">F2Q69_00012883</name>
</gene>
<name>A0A8S9RA34_BRACR</name>
<accession>A0A8S9RA34</accession>
<organism evidence="2 3">
    <name type="scientific">Brassica cretica</name>
    <name type="common">Mustard</name>
    <dbReference type="NCBI Taxonomy" id="69181"/>
    <lineage>
        <taxon>Eukaryota</taxon>
        <taxon>Viridiplantae</taxon>
        <taxon>Streptophyta</taxon>
        <taxon>Embryophyta</taxon>
        <taxon>Tracheophyta</taxon>
        <taxon>Spermatophyta</taxon>
        <taxon>Magnoliopsida</taxon>
        <taxon>eudicotyledons</taxon>
        <taxon>Gunneridae</taxon>
        <taxon>Pentapetalae</taxon>
        <taxon>rosids</taxon>
        <taxon>malvids</taxon>
        <taxon>Brassicales</taxon>
        <taxon>Brassicaceae</taxon>
        <taxon>Brassiceae</taxon>
        <taxon>Brassica</taxon>
    </lineage>
</organism>
<proteinExistence type="predicted"/>